<feature type="compositionally biased region" description="Low complexity" evidence="1">
    <location>
        <begin position="187"/>
        <end position="212"/>
    </location>
</feature>
<dbReference type="Gene3D" id="2.60.120.590">
    <property type="entry name" value="Alpha-ketoglutarate-dependent dioxygenase AlkB-like"/>
    <property type="match status" value="1"/>
</dbReference>
<dbReference type="EMBL" id="JAACJO010000015">
    <property type="protein sequence ID" value="KAF5350007.1"/>
    <property type="molecule type" value="Genomic_DNA"/>
</dbReference>
<feature type="region of interest" description="Disordered" evidence="1">
    <location>
        <begin position="1"/>
        <end position="22"/>
    </location>
</feature>
<feature type="domain" description="Fe2OG dioxygenase" evidence="2">
    <location>
        <begin position="128"/>
        <end position="274"/>
    </location>
</feature>
<feature type="compositionally biased region" description="Polar residues" evidence="1">
    <location>
        <begin position="1"/>
        <end position="11"/>
    </location>
</feature>
<evidence type="ECO:0000313" key="3">
    <source>
        <dbReference type="EMBL" id="KAF5350007.1"/>
    </source>
</evidence>
<proteinExistence type="predicted"/>
<evidence type="ECO:0000259" key="2">
    <source>
        <dbReference type="PROSITE" id="PS51471"/>
    </source>
</evidence>
<sequence length="347" mass="38801">MTTVSNTTSRPSKLASKPPHAAQLVDPQEALGAGDSRVVYDLLPPELAGNAYEKLVEEVEWIRMMHRGGEVPRLVAQQGEILDADGRIVTIASYPIYRHPADESPPLLLFSPTVQLIREHVQKVLNHPVNHVLIQHYRTGADYISDHSDKTIDVVRNSSIVNVSLGAQRVMTLRLKKDRALKEQERSQSTNNSTPTTTTFDNDSTSTTHTHTQPPPRLTQRIPLLDNSLFILGLETNKKWLHGISTDKRPVSTKSPSEQVHEGARISLTFRWIGTFINPVKNTIWGTGGRGKTQEDARTIINGTTEEGTKEAEKLIWAFGEENQDPNFDWDKWYGEGSDVVNFKSVS</sequence>
<dbReference type="GO" id="GO:0006307">
    <property type="term" value="P:DNA alkylation repair"/>
    <property type="evidence" value="ECO:0007669"/>
    <property type="project" value="InterPro"/>
</dbReference>
<dbReference type="PANTHER" id="PTHR31212">
    <property type="entry name" value="ALPHA-KETOGLUTARATE-DEPENDENT DIOXYGENASE ALKB HOMOLOG 3"/>
    <property type="match status" value="1"/>
</dbReference>
<dbReference type="PANTHER" id="PTHR31212:SF5">
    <property type="entry name" value="ISOCHORISMATASE FAMILY PROTEIN FAMILY (AFU_ORTHOLOGUE AFUA_3G14500)"/>
    <property type="match status" value="1"/>
</dbReference>
<dbReference type="InterPro" id="IPR005123">
    <property type="entry name" value="Oxoglu/Fe-dep_dioxygenase_dom"/>
</dbReference>
<organism evidence="3 4">
    <name type="scientific">Leucocoprinus leucothites</name>
    <dbReference type="NCBI Taxonomy" id="201217"/>
    <lineage>
        <taxon>Eukaryota</taxon>
        <taxon>Fungi</taxon>
        <taxon>Dikarya</taxon>
        <taxon>Basidiomycota</taxon>
        <taxon>Agaricomycotina</taxon>
        <taxon>Agaricomycetes</taxon>
        <taxon>Agaricomycetidae</taxon>
        <taxon>Agaricales</taxon>
        <taxon>Agaricineae</taxon>
        <taxon>Agaricaceae</taxon>
        <taxon>Leucocoprinus</taxon>
    </lineage>
</organism>
<reference evidence="3 4" key="1">
    <citation type="journal article" date="2020" name="ISME J.">
        <title>Uncovering the hidden diversity of litter-decomposition mechanisms in mushroom-forming fungi.</title>
        <authorList>
            <person name="Floudas D."/>
            <person name="Bentzer J."/>
            <person name="Ahren D."/>
            <person name="Johansson T."/>
            <person name="Persson P."/>
            <person name="Tunlid A."/>
        </authorList>
    </citation>
    <scope>NUCLEOTIDE SEQUENCE [LARGE SCALE GENOMIC DNA]</scope>
    <source>
        <strain evidence="3 4">CBS 146.42</strain>
    </source>
</reference>
<dbReference type="OrthoDB" id="445341at2759"/>
<keyword evidence="4" id="KW-1185">Reference proteome</keyword>
<gene>
    <name evidence="3" type="ORF">D9756_009052</name>
</gene>
<feature type="region of interest" description="Disordered" evidence="1">
    <location>
        <begin position="179"/>
        <end position="220"/>
    </location>
</feature>
<dbReference type="PROSITE" id="PS51471">
    <property type="entry name" value="FE2OG_OXY"/>
    <property type="match status" value="1"/>
</dbReference>
<name>A0A8H5FVA6_9AGAR</name>
<dbReference type="SUPFAM" id="SSF51197">
    <property type="entry name" value="Clavaminate synthase-like"/>
    <property type="match status" value="1"/>
</dbReference>
<comment type="caution">
    <text evidence="3">The sequence shown here is derived from an EMBL/GenBank/DDBJ whole genome shotgun (WGS) entry which is preliminary data.</text>
</comment>
<dbReference type="Pfam" id="PF13532">
    <property type="entry name" value="2OG-FeII_Oxy_2"/>
    <property type="match status" value="1"/>
</dbReference>
<dbReference type="InterPro" id="IPR032854">
    <property type="entry name" value="ALKBH3"/>
</dbReference>
<protein>
    <recommendedName>
        <fullName evidence="2">Fe2OG dioxygenase domain-containing protein</fullName>
    </recommendedName>
</protein>
<evidence type="ECO:0000313" key="4">
    <source>
        <dbReference type="Proteomes" id="UP000559027"/>
    </source>
</evidence>
<dbReference type="AlphaFoldDB" id="A0A8H5FVA6"/>
<accession>A0A8H5FVA6</accession>
<dbReference type="InterPro" id="IPR037151">
    <property type="entry name" value="AlkB-like_sf"/>
</dbReference>
<dbReference type="GO" id="GO:0051213">
    <property type="term" value="F:dioxygenase activity"/>
    <property type="evidence" value="ECO:0007669"/>
    <property type="project" value="InterPro"/>
</dbReference>
<dbReference type="InterPro" id="IPR027450">
    <property type="entry name" value="AlkB-like"/>
</dbReference>
<evidence type="ECO:0000256" key="1">
    <source>
        <dbReference type="SAM" id="MobiDB-lite"/>
    </source>
</evidence>
<dbReference type="Proteomes" id="UP000559027">
    <property type="component" value="Unassembled WGS sequence"/>
</dbReference>